<name>A0A9D3YE04_DREPO</name>
<evidence type="ECO:0000313" key="2">
    <source>
        <dbReference type="Proteomes" id="UP000828390"/>
    </source>
</evidence>
<dbReference type="EMBL" id="JAIWYP010000016">
    <property type="protein sequence ID" value="KAH3698067.1"/>
    <property type="molecule type" value="Genomic_DNA"/>
</dbReference>
<evidence type="ECO:0000313" key="1">
    <source>
        <dbReference type="EMBL" id="KAH3698067.1"/>
    </source>
</evidence>
<reference evidence="1" key="2">
    <citation type="submission" date="2020-11" db="EMBL/GenBank/DDBJ databases">
        <authorList>
            <person name="McCartney M.A."/>
            <person name="Auch B."/>
            <person name="Kono T."/>
            <person name="Mallez S."/>
            <person name="Becker A."/>
            <person name="Gohl D.M."/>
            <person name="Silverstein K.A.T."/>
            <person name="Koren S."/>
            <person name="Bechman K.B."/>
            <person name="Herman A."/>
            <person name="Abrahante J.E."/>
            <person name="Garbe J."/>
        </authorList>
    </citation>
    <scope>NUCLEOTIDE SEQUENCE</scope>
    <source>
        <strain evidence="1">Duluth1</strain>
        <tissue evidence="1">Whole animal</tissue>
    </source>
</reference>
<gene>
    <name evidence="1" type="ORF">DPMN_085583</name>
</gene>
<reference evidence="1" key="1">
    <citation type="journal article" date="2019" name="bioRxiv">
        <title>The Genome of the Zebra Mussel, Dreissena polymorpha: A Resource for Invasive Species Research.</title>
        <authorList>
            <person name="McCartney M.A."/>
            <person name="Auch B."/>
            <person name="Kono T."/>
            <person name="Mallez S."/>
            <person name="Zhang Y."/>
            <person name="Obille A."/>
            <person name="Becker A."/>
            <person name="Abrahante J.E."/>
            <person name="Garbe J."/>
            <person name="Badalamenti J.P."/>
            <person name="Herman A."/>
            <person name="Mangelson H."/>
            <person name="Liachko I."/>
            <person name="Sullivan S."/>
            <person name="Sone E.D."/>
            <person name="Koren S."/>
            <person name="Silverstein K.A.T."/>
            <person name="Beckman K.B."/>
            <person name="Gohl D.M."/>
        </authorList>
    </citation>
    <scope>NUCLEOTIDE SEQUENCE</scope>
    <source>
        <strain evidence="1">Duluth1</strain>
        <tissue evidence="1">Whole animal</tissue>
    </source>
</reference>
<dbReference type="AlphaFoldDB" id="A0A9D3YE04"/>
<keyword evidence="2" id="KW-1185">Reference proteome</keyword>
<sequence>MSKCPSLLHYPVKPEIGILTVRYHKGSARLGSARLAWLAWLESALKDDTIRFAATVSSCLLAKRIPRNCDLTSGKTRKTIGAKSGLRKQRPVRDLHLDRLCRSLASTIAWNEVRSSGPRVRPVYFYFINLFNKNDHATLASLFSSESISAVGAGTTADNLERHRKITDGFSREA</sequence>
<accession>A0A9D3YE04</accession>
<comment type="caution">
    <text evidence="1">The sequence shown here is derived from an EMBL/GenBank/DDBJ whole genome shotgun (WGS) entry which is preliminary data.</text>
</comment>
<organism evidence="1 2">
    <name type="scientific">Dreissena polymorpha</name>
    <name type="common">Zebra mussel</name>
    <name type="synonym">Mytilus polymorpha</name>
    <dbReference type="NCBI Taxonomy" id="45954"/>
    <lineage>
        <taxon>Eukaryota</taxon>
        <taxon>Metazoa</taxon>
        <taxon>Spiralia</taxon>
        <taxon>Lophotrochozoa</taxon>
        <taxon>Mollusca</taxon>
        <taxon>Bivalvia</taxon>
        <taxon>Autobranchia</taxon>
        <taxon>Heteroconchia</taxon>
        <taxon>Euheterodonta</taxon>
        <taxon>Imparidentia</taxon>
        <taxon>Neoheterodontei</taxon>
        <taxon>Myida</taxon>
        <taxon>Dreissenoidea</taxon>
        <taxon>Dreissenidae</taxon>
        <taxon>Dreissena</taxon>
    </lineage>
</organism>
<proteinExistence type="predicted"/>
<dbReference type="Proteomes" id="UP000828390">
    <property type="component" value="Unassembled WGS sequence"/>
</dbReference>
<protein>
    <submittedName>
        <fullName evidence="1">Uncharacterized protein</fullName>
    </submittedName>
</protein>